<sequence>MNRSCFLSVIGISTSVYPRTNQTDRRRNLCLQTLIGDGSDLTFAKMKKLYIRLAPPHQRYVFLISITSKSPSYRHLVSSSLVIE</sequence>
<evidence type="ECO:0000313" key="1">
    <source>
        <dbReference type="EMBL" id="RBP00005.1"/>
    </source>
</evidence>
<dbReference type="EMBL" id="QNRJ01000029">
    <property type="protein sequence ID" value="RBP00005.1"/>
    <property type="molecule type" value="Genomic_DNA"/>
</dbReference>
<proteinExistence type="predicted"/>
<gene>
    <name evidence="1" type="ORF">DET59_12927</name>
</gene>
<organism evidence="1 2">
    <name type="scientific">Rossellomorea aquimaris</name>
    <dbReference type="NCBI Taxonomy" id="189382"/>
    <lineage>
        <taxon>Bacteria</taxon>
        <taxon>Bacillati</taxon>
        <taxon>Bacillota</taxon>
        <taxon>Bacilli</taxon>
        <taxon>Bacillales</taxon>
        <taxon>Bacillaceae</taxon>
        <taxon>Rossellomorea</taxon>
    </lineage>
</organism>
<name>A0A366EEV8_9BACI</name>
<protein>
    <submittedName>
        <fullName evidence="1">Uncharacterized protein</fullName>
    </submittedName>
</protein>
<comment type="caution">
    <text evidence="1">The sequence shown here is derived from an EMBL/GenBank/DDBJ whole genome shotgun (WGS) entry which is preliminary data.</text>
</comment>
<evidence type="ECO:0000313" key="2">
    <source>
        <dbReference type="Proteomes" id="UP000252118"/>
    </source>
</evidence>
<accession>A0A366EEV8</accession>
<dbReference type="AlphaFoldDB" id="A0A366EEV8"/>
<dbReference type="Proteomes" id="UP000252118">
    <property type="component" value="Unassembled WGS sequence"/>
</dbReference>
<reference evidence="1 2" key="1">
    <citation type="submission" date="2018-06" db="EMBL/GenBank/DDBJ databases">
        <title>Freshwater and sediment microbial communities from various areas in North America, analyzing microbe dynamics in response to fracking.</title>
        <authorList>
            <person name="Lamendella R."/>
        </authorList>
    </citation>
    <scope>NUCLEOTIDE SEQUENCE [LARGE SCALE GENOMIC DNA]</scope>
    <source>
        <strain evidence="1 2">97B</strain>
    </source>
</reference>